<protein>
    <submittedName>
        <fullName evidence="1">Uncharacterized protein</fullName>
    </submittedName>
</protein>
<evidence type="ECO:0000313" key="1">
    <source>
        <dbReference type="EMBL" id="KAG0445489.1"/>
    </source>
</evidence>
<dbReference type="Proteomes" id="UP000805193">
    <property type="component" value="Unassembled WGS sequence"/>
</dbReference>
<sequence>MEAAQAGVPDAANTAMSITPEQRQRNEAPVTSQPDDGHSLCSDGSIATSTTDISSMEQDDDTGGPYQEVRSRKRTRRNNSNTSSETIIQSKAIEEGLTVVFGSLAQSKSPSGARFCQPMFFWVMYAITSVLFKKGPSSVITALDSDTSEWPAKAPERYRNKRGALAQYIAGLDKPPDIIALQETGTEHPNFRATRRWSLAYASAWQCGQWSEWSNLGENLGSDHAIAQVDIAVSPGKTLVRKQALTDWDRFRAARTATHSEREQYDASLASCTERMVCDKNTYTEIINLTTETPEVDRHLLHLWEARHGLIKHWKRQKLYRKLKKWIAAITAEDLLEQLKLRYIGSSPDEEYHDYEGKPSPELDAPFSFEEVWSPLQNLGRNKAPGEDRVKNTLLRNLDAGSVQTLLKHINQLMERVVLKRLHLHIEETGVFSHTMLGFREHLSTQDVMLQLKEDILGPMSRTTTQAVLTVDVKGAFDNGALLSPTLFNLAMSGLPPILERIPHIKHSLNADDLTIWTVSGSDREKQDALQAAVDDVQRYLRQGHLHISAAKSELILVCKTPMPRRKSEPRDEIQVFLDDGSQIPVVPRARFLRLHLQEDGKASHTPPLLQNQLTQILRIIHRVASRQHGLREDDTIKLVNALVVSRIIYATPYLNLTKGDEDKLNVLLRKAYKTALGLPPYTSTEKLLKLGVHNTFRELVDSHLATQRDRLAQTPAGRKVLKSLKIPFQWDREDTTAPLPRHIWSQIKVHTIPRNMDPTLHAESRKARARFYQKAYGKRADVLYTDAATYAYQRNAAAICVVDGTGSNRITASLRTSNTTIAEEFAIAMAIGLGEDHVTIMSDSQAALRRFLAGRVSQKTVTQGPHPERPTGLPHSGTHMDPRTRRGLDSYFIPVPNRYSEIRAYHRCQRREYPPPHKILNREDAVAWRLLQRGASTAADQLKLTERARLTADSVGALD</sequence>
<keyword evidence="2" id="KW-1185">Reference proteome</keyword>
<comment type="caution">
    <text evidence="1">The sequence shown here is derived from an EMBL/GenBank/DDBJ whole genome shotgun (WGS) entry which is preliminary data.</text>
</comment>
<name>A0AC60R0Z5_IXOPE</name>
<reference evidence="1 2" key="1">
    <citation type="journal article" date="2020" name="Cell">
        <title>Large-Scale Comparative Analyses of Tick Genomes Elucidate Their Genetic Diversity and Vector Capacities.</title>
        <authorList>
            <consortium name="Tick Genome and Microbiome Consortium (TIGMIC)"/>
            <person name="Jia N."/>
            <person name="Wang J."/>
            <person name="Shi W."/>
            <person name="Du L."/>
            <person name="Sun Y."/>
            <person name="Zhan W."/>
            <person name="Jiang J.F."/>
            <person name="Wang Q."/>
            <person name="Zhang B."/>
            <person name="Ji P."/>
            <person name="Bell-Sakyi L."/>
            <person name="Cui X.M."/>
            <person name="Yuan T.T."/>
            <person name="Jiang B.G."/>
            <person name="Yang W.F."/>
            <person name="Lam T.T."/>
            <person name="Chang Q.C."/>
            <person name="Ding S.J."/>
            <person name="Wang X.J."/>
            <person name="Zhu J.G."/>
            <person name="Ruan X.D."/>
            <person name="Zhao L."/>
            <person name="Wei J.T."/>
            <person name="Ye R.Z."/>
            <person name="Que T.C."/>
            <person name="Du C.H."/>
            <person name="Zhou Y.H."/>
            <person name="Cheng J.X."/>
            <person name="Dai P.F."/>
            <person name="Guo W.B."/>
            <person name="Han X.H."/>
            <person name="Huang E.J."/>
            <person name="Li L.F."/>
            <person name="Wei W."/>
            <person name="Gao Y.C."/>
            <person name="Liu J.Z."/>
            <person name="Shao H.Z."/>
            <person name="Wang X."/>
            <person name="Wang C.C."/>
            <person name="Yang T.C."/>
            <person name="Huo Q.B."/>
            <person name="Li W."/>
            <person name="Chen H.Y."/>
            <person name="Chen S.E."/>
            <person name="Zhou L.G."/>
            <person name="Ni X.B."/>
            <person name="Tian J.H."/>
            <person name="Sheng Y."/>
            <person name="Liu T."/>
            <person name="Pan Y.S."/>
            <person name="Xia L.Y."/>
            <person name="Li J."/>
            <person name="Zhao F."/>
            <person name="Cao W.C."/>
        </authorList>
    </citation>
    <scope>NUCLEOTIDE SEQUENCE [LARGE SCALE GENOMIC DNA]</scope>
    <source>
        <strain evidence="1">Iper-2018</strain>
    </source>
</reference>
<organism evidence="1 2">
    <name type="scientific">Ixodes persulcatus</name>
    <name type="common">Taiga tick</name>
    <dbReference type="NCBI Taxonomy" id="34615"/>
    <lineage>
        <taxon>Eukaryota</taxon>
        <taxon>Metazoa</taxon>
        <taxon>Ecdysozoa</taxon>
        <taxon>Arthropoda</taxon>
        <taxon>Chelicerata</taxon>
        <taxon>Arachnida</taxon>
        <taxon>Acari</taxon>
        <taxon>Parasitiformes</taxon>
        <taxon>Ixodida</taxon>
        <taxon>Ixodoidea</taxon>
        <taxon>Ixodidae</taxon>
        <taxon>Ixodinae</taxon>
        <taxon>Ixodes</taxon>
    </lineage>
</organism>
<evidence type="ECO:0000313" key="2">
    <source>
        <dbReference type="Proteomes" id="UP000805193"/>
    </source>
</evidence>
<proteinExistence type="predicted"/>
<dbReference type="EMBL" id="JABSTQ010000299">
    <property type="protein sequence ID" value="KAG0445489.1"/>
    <property type="molecule type" value="Genomic_DNA"/>
</dbReference>
<gene>
    <name evidence="1" type="ORF">HPB47_014608</name>
</gene>
<accession>A0AC60R0Z5</accession>